<dbReference type="OrthoDB" id="9810250at2"/>
<dbReference type="Proteomes" id="UP000318937">
    <property type="component" value="Unassembled WGS sequence"/>
</dbReference>
<name>A0A544TDW3_9BACI</name>
<reference evidence="7 8" key="1">
    <citation type="submission" date="2019-05" db="EMBL/GenBank/DDBJ databases">
        <title>Psychrobacillus vulpis sp. nov., a new species isolated from feces of a red fox that inhabits in The Tablas de Daimiel Natural Park, Albacete, Spain.</title>
        <authorList>
            <person name="Rodriguez M."/>
            <person name="Reina J.C."/>
            <person name="Bejar V."/>
            <person name="Llamas I."/>
        </authorList>
    </citation>
    <scope>NUCLEOTIDE SEQUENCE [LARGE SCALE GENOMIC DNA]</scope>
    <source>
        <strain evidence="7 8">NHI-2</strain>
    </source>
</reference>
<keyword evidence="4" id="KW-0804">Transcription</keyword>
<dbReference type="InterPro" id="IPR039538">
    <property type="entry name" value="BetI_C"/>
</dbReference>
<comment type="caution">
    <text evidence="7">The sequence shown here is derived from an EMBL/GenBank/DDBJ whole genome shotgun (WGS) entry which is preliminary data.</text>
</comment>
<dbReference type="InterPro" id="IPR009057">
    <property type="entry name" value="Homeodomain-like_sf"/>
</dbReference>
<dbReference type="AlphaFoldDB" id="A0A544TDW3"/>
<dbReference type="PROSITE" id="PS01081">
    <property type="entry name" value="HTH_TETR_1"/>
    <property type="match status" value="1"/>
</dbReference>
<dbReference type="Pfam" id="PF13977">
    <property type="entry name" value="TetR_C_6"/>
    <property type="match status" value="1"/>
</dbReference>
<sequence>MNKRAEERRKQVLRATLKAISEKGFSVVTLQDIADYADVSKGVISYYFENKEDVFYHLLEWMTDRIFQNEYAAIQKESKAIDKMRAYVNAAFKSPEDNRIFYSVYLEFLAQVNQNERFREVNSNFYKNCWFIGSEIIQKGKSEGIFTNIEVESGSHMIRALIDGCLLQWLMRDDEMLHSYYRDNCYDAIITYLNYKDS</sequence>
<dbReference type="Pfam" id="PF00440">
    <property type="entry name" value="TetR_N"/>
    <property type="match status" value="1"/>
</dbReference>
<evidence type="ECO:0000256" key="3">
    <source>
        <dbReference type="ARBA" id="ARBA00023125"/>
    </source>
</evidence>
<accession>A0A544TDW3</accession>
<evidence type="ECO:0000313" key="7">
    <source>
        <dbReference type="EMBL" id="TQR15586.1"/>
    </source>
</evidence>
<dbReference type="PRINTS" id="PR00455">
    <property type="entry name" value="HTHTETR"/>
</dbReference>
<evidence type="ECO:0000256" key="4">
    <source>
        <dbReference type="ARBA" id="ARBA00023163"/>
    </source>
</evidence>
<protein>
    <submittedName>
        <fullName evidence="7">TetR/AcrR family transcriptional regulator</fullName>
    </submittedName>
</protein>
<dbReference type="InterPro" id="IPR050624">
    <property type="entry name" value="HTH-type_Tx_Regulator"/>
</dbReference>
<keyword evidence="1" id="KW-0678">Repressor</keyword>
<dbReference type="InterPro" id="IPR036271">
    <property type="entry name" value="Tet_transcr_reg_TetR-rel_C_sf"/>
</dbReference>
<evidence type="ECO:0000256" key="1">
    <source>
        <dbReference type="ARBA" id="ARBA00022491"/>
    </source>
</evidence>
<dbReference type="PANTHER" id="PTHR43479">
    <property type="entry name" value="ACREF/ENVCD OPERON REPRESSOR-RELATED"/>
    <property type="match status" value="1"/>
</dbReference>
<evidence type="ECO:0000256" key="2">
    <source>
        <dbReference type="ARBA" id="ARBA00023015"/>
    </source>
</evidence>
<dbReference type="PROSITE" id="PS50977">
    <property type="entry name" value="HTH_TETR_2"/>
    <property type="match status" value="1"/>
</dbReference>
<dbReference type="GO" id="GO:0003677">
    <property type="term" value="F:DNA binding"/>
    <property type="evidence" value="ECO:0007669"/>
    <property type="project" value="UniProtKB-UniRule"/>
</dbReference>
<keyword evidence="2" id="KW-0805">Transcription regulation</keyword>
<dbReference type="InterPro" id="IPR023772">
    <property type="entry name" value="DNA-bd_HTH_TetR-type_CS"/>
</dbReference>
<dbReference type="Gene3D" id="1.10.357.10">
    <property type="entry name" value="Tetracycline Repressor, domain 2"/>
    <property type="match status" value="1"/>
</dbReference>
<dbReference type="SUPFAM" id="SSF46689">
    <property type="entry name" value="Homeodomain-like"/>
    <property type="match status" value="1"/>
</dbReference>
<dbReference type="PANTHER" id="PTHR43479:SF11">
    <property type="entry name" value="ACREF_ENVCD OPERON REPRESSOR-RELATED"/>
    <property type="match status" value="1"/>
</dbReference>
<proteinExistence type="predicted"/>
<dbReference type="EMBL" id="VDGG01000014">
    <property type="protein sequence ID" value="TQR15586.1"/>
    <property type="molecule type" value="Genomic_DNA"/>
</dbReference>
<evidence type="ECO:0000259" key="6">
    <source>
        <dbReference type="PROSITE" id="PS50977"/>
    </source>
</evidence>
<gene>
    <name evidence="7" type="ORF">FG383_08260</name>
</gene>
<organism evidence="7 8">
    <name type="scientific">Psychrobacillus soli</name>
    <dbReference type="NCBI Taxonomy" id="1543965"/>
    <lineage>
        <taxon>Bacteria</taxon>
        <taxon>Bacillati</taxon>
        <taxon>Bacillota</taxon>
        <taxon>Bacilli</taxon>
        <taxon>Bacillales</taxon>
        <taxon>Bacillaceae</taxon>
        <taxon>Psychrobacillus</taxon>
    </lineage>
</organism>
<dbReference type="RefSeq" id="WP_142606793.1">
    <property type="nucleotide sequence ID" value="NZ_VDGG01000014.1"/>
</dbReference>
<keyword evidence="3 5" id="KW-0238">DNA-binding</keyword>
<dbReference type="SUPFAM" id="SSF48498">
    <property type="entry name" value="Tetracyclin repressor-like, C-terminal domain"/>
    <property type="match status" value="1"/>
</dbReference>
<dbReference type="InterPro" id="IPR001647">
    <property type="entry name" value="HTH_TetR"/>
</dbReference>
<evidence type="ECO:0000313" key="8">
    <source>
        <dbReference type="Proteomes" id="UP000318937"/>
    </source>
</evidence>
<keyword evidence="8" id="KW-1185">Reference proteome</keyword>
<feature type="DNA-binding region" description="H-T-H motif" evidence="5">
    <location>
        <begin position="29"/>
        <end position="48"/>
    </location>
</feature>
<feature type="domain" description="HTH tetR-type" evidence="6">
    <location>
        <begin position="6"/>
        <end position="66"/>
    </location>
</feature>
<evidence type="ECO:0000256" key="5">
    <source>
        <dbReference type="PROSITE-ProRule" id="PRU00335"/>
    </source>
</evidence>